<protein>
    <submittedName>
        <fullName evidence="1">Alpha/beta fold hydrolase</fullName>
    </submittedName>
</protein>
<dbReference type="InterPro" id="IPR002918">
    <property type="entry name" value="Lipase_EstA/Esterase_EstB"/>
</dbReference>
<dbReference type="Proteomes" id="UP001612915">
    <property type="component" value="Unassembled WGS sequence"/>
</dbReference>
<dbReference type="RefSeq" id="WP_398283068.1">
    <property type="nucleotide sequence ID" value="NZ_JBITLV010000006.1"/>
</dbReference>
<dbReference type="PANTHER" id="PTHR32015:SF1">
    <property type="entry name" value="LIPASE"/>
    <property type="match status" value="1"/>
</dbReference>
<comment type="caution">
    <text evidence="1">The sequence shown here is derived from an EMBL/GenBank/DDBJ whole genome shotgun (WGS) entry which is preliminary data.</text>
</comment>
<dbReference type="PANTHER" id="PTHR32015">
    <property type="entry name" value="FASTING INDUCED LIPASE"/>
    <property type="match status" value="1"/>
</dbReference>
<sequence length="322" mass="34170">MRRRLALTTGALIAAGAALIGTAVPANAYYFIVWDWGSQFVSHLPTSATPPPGAENVSDGHKSTCNWKNSPDKLPLILVHGTWEQQSDNFQALSPYFKNEGFCVYTFNYGGNPGDTMWGWKSIANSAGEFGTYVNKVLASTGATKVDVVGHSQGGMMPRYYIKKLGGMSKVNKFVGLAASNNGTTLSGLAKLGKAIGITDPLSNVQPAAIDQTIGSDFQKAIDACPGTTALYNVCKGDTVKYWSIETEGDQVVTPYTNAFLTKQPGSTTSVTNIDVNKQCPLELAEHLGMSYSQNVASRALVALAPLGNFAICKTSTPYSGG</sequence>
<dbReference type="SUPFAM" id="SSF53474">
    <property type="entry name" value="alpha/beta-Hydrolases"/>
    <property type="match status" value="1"/>
</dbReference>
<accession>A0ABW8ARA9</accession>
<dbReference type="Gene3D" id="3.40.50.1820">
    <property type="entry name" value="alpha/beta hydrolase"/>
    <property type="match status" value="1"/>
</dbReference>
<evidence type="ECO:0000313" key="1">
    <source>
        <dbReference type="EMBL" id="MFI7588897.1"/>
    </source>
</evidence>
<dbReference type="Pfam" id="PF01674">
    <property type="entry name" value="Lipase_2"/>
    <property type="match status" value="1"/>
</dbReference>
<dbReference type="GO" id="GO:0016787">
    <property type="term" value="F:hydrolase activity"/>
    <property type="evidence" value="ECO:0007669"/>
    <property type="project" value="UniProtKB-KW"/>
</dbReference>
<gene>
    <name evidence="1" type="ORF">ACIB24_17675</name>
</gene>
<reference evidence="1 2" key="1">
    <citation type="submission" date="2024-10" db="EMBL/GenBank/DDBJ databases">
        <title>The Natural Products Discovery Center: Release of the First 8490 Sequenced Strains for Exploring Actinobacteria Biosynthetic Diversity.</title>
        <authorList>
            <person name="Kalkreuter E."/>
            <person name="Kautsar S.A."/>
            <person name="Yang D."/>
            <person name="Bader C.D."/>
            <person name="Teijaro C.N."/>
            <person name="Fluegel L."/>
            <person name="Davis C.M."/>
            <person name="Simpson J.R."/>
            <person name="Lauterbach L."/>
            <person name="Steele A.D."/>
            <person name="Gui C."/>
            <person name="Meng S."/>
            <person name="Li G."/>
            <person name="Viehrig K."/>
            <person name="Ye F."/>
            <person name="Su P."/>
            <person name="Kiefer A.F."/>
            <person name="Nichols A."/>
            <person name="Cepeda A.J."/>
            <person name="Yan W."/>
            <person name="Fan B."/>
            <person name="Jiang Y."/>
            <person name="Adhikari A."/>
            <person name="Zheng C.-J."/>
            <person name="Schuster L."/>
            <person name="Cowan T.M."/>
            <person name="Smanski M.J."/>
            <person name="Chevrette M.G."/>
            <person name="De Carvalho L.P.S."/>
            <person name="Shen B."/>
        </authorList>
    </citation>
    <scope>NUCLEOTIDE SEQUENCE [LARGE SCALE GENOMIC DNA]</scope>
    <source>
        <strain evidence="1 2">NPDC049639</strain>
    </source>
</reference>
<dbReference type="EMBL" id="JBITLV010000006">
    <property type="protein sequence ID" value="MFI7588897.1"/>
    <property type="molecule type" value="Genomic_DNA"/>
</dbReference>
<evidence type="ECO:0000313" key="2">
    <source>
        <dbReference type="Proteomes" id="UP001612915"/>
    </source>
</evidence>
<keyword evidence="1" id="KW-0378">Hydrolase</keyword>
<dbReference type="InterPro" id="IPR029058">
    <property type="entry name" value="AB_hydrolase_fold"/>
</dbReference>
<organism evidence="1 2">
    <name type="scientific">Spongisporangium articulatum</name>
    <dbReference type="NCBI Taxonomy" id="3362603"/>
    <lineage>
        <taxon>Bacteria</taxon>
        <taxon>Bacillati</taxon>
        <taxon>Actinomycetota</taxon>
        <taxon>Actinomycetes</taxon>
        <taxon>Kineosporiales</taxon>
        <taxon>Kineosporiaceae</taxon>
        <taxon>Spongisporangium</taxon>
    </lineage>
</organism>
<name>A0ABW8ARA9_9ACTN</name>
<proteinExistence type="predicted"/>
<keyword evidence="2" id="KW-1185">Reference proteome</keyword>